<protein>
    <submittedName>
        <fullName evidence="2">Uncharacterized protein</fullName>
    </submittedName>
</protein>
<comment type="caution">
    <text evidence="2">The sequence shown here is derived from an EMBL/GenBank/DDBJ whole genome shotgun (WGS) entry which is preliminary data.</text>
</comment>
<dbReference type="AlphaFoldDB" id="A0AAV7EDI8"/>
<feature type="chain" id="PRO_5043742450" evidence="1">
    <location>
        <begin position="25"/>
        <end position="92"/>
    </location>
</feature>
<feature type="signal peptide" evidence="1">
    <location>
        <begin position="1"/>
        <end position="24"/>
    </location>
</feature>
<dbReference type="EMBL" id="JAINDJ010000006">
    <property type="protein sequence ID" value="KAG9445308.1"/>
    <property type="molecule type" value="Genomic_DNA"/>
</dbReference>
<evidence type="ECO:0000256" key="1">
    <source>
        <dbReference type="SAM" id="SignalP"/>
    </source>
</evidence>
<dbReference type="Proteomes" id="UP000825729">
    <property type="component" value="Unassembled WGS sequence"/>
</dbReference>
<gene>
    <name evidence="2" type="ORF">H6P81_016648</name>
</gene>
<keyword evidence="1" id="KW-0732">Signal</keyword>
<keyword evidence="3" id="KW-1185">Reference proteome</keyword>
<sequence>MKNWEIIRGIALITVLVNFIEVAGKRTERVEDLGKVRNGETAYQNMVVPLSHPSKGRSAFTYLDAILFRKSLVIKIAVKNPTKESFRRRCQR</sequence>
<evidence type="ECO:0000313" key="3">
    <source>
        <dbReference type="Proteomes" id="UP000825729"/>
    </source>
</evidence>
<evidence type="ECO:0000313" key="2">
    <source>
        <dbReference type="EMBL" id="KAG9445308.1"/>
    </source>
</evidence>
<proteinExistence type="predicted"/>
<accession>A0AAV7EDI8</accession>
<organism evidence="2 3">
    <name type="scientific">Aristolochia fimbriata</name>
    <name type="common">White veined hardy Dutchman's pipe vine</name>
    <dbReference type="NCBI Taxonomy" id="158543"/>
    <lineage>
        <taxon>Eukaryota</taxon>
        <taxon>Viridiplantae</taxon>
        <taxon>Streptophyta</taxon>
        <taxon>Embryophyta</taxon>
        <taxon>Tracheophyta</taxon>
        <taxon>Spermatophyta</taxon>
        <taxon>Magnoliopsida</taxon>
        <taxon>Magnoliidae</taxon>
        <taxon>Piperales</taxon>
        <taxon>Aristolochiaceae</taxon>
        <taxon>Aristolochia</taxon>
    </lineage>
</organism>
<name>A0AAV7EDI8_ARIFI</name>
<reference evidence="2 3" key="1">
    <citation type="submission" date="2021-07" db="EMBL/GenBank/DDBJ databases">
        <title>The Aristolochia fimbriata genome: insights into angiosperm evolution, floral development and chemical biosynthesis.</title>
        <authorList>
            <person name="Jiao Y."/>
        </authorList>
    </citation>
    <scope>NUCLEOTIDE SEQUENCE [LARGE SCALE GENOMIC DNA]</scope>
    <source>
        <strain evidence="2">IBCAS-2021</strain>
        <tissue evidence="2">Leaf</tissue>
    </source>
</reference>